<feature type="transmembrane region" description="Helical" evidence="7">
    <location>
        <begin position="75"/>
        <end position="95"/>
    </location>
</feature>
<feature type="transmembrane region" description="Helical" evidence="7">
    <location>
        <begin position="101"/>
        <end position="126"/>
    </location>
</feature>
<feature type="transmembrane region" description="Helical" evidence="7">
    <location>
        <begin position="256"/>
        <end position="276"/>
    </location>
</feature>
<keyword evidence="10" id="KW-1185">Reference proteome</keyword>
<organism evidence="9 10">
    <name type="scientific">Dehalobacterium formicoaceticum</name>
    <dbReference type="NCBI Taxonomy" id="51515"/>
    <lineage>
        <taxon>Bacteria</taxon>
        <taxon>Bacillati</taxon>
        <taxon>Bacillota</taxon>
        <taxon>Clostridia</taxon>
        <taxon>Eubacteriales</taxon>
        <taxon>Peptococcaceae</taxon>
        <taxon>Dehalobacterium</taxon>
    </lineage>
</organism>
<feature type="transmembrane region" description="Helical" evidence="7">
    <location>
        <begin position="375"/>
        <end position="395"/>
    </location>
</feature>
<evidence type="ECO:0000256" key="3">
    <source>
        <dbReference type="ARBA" id="ARBA00022475"/>
    </source>
</evidence>
<evidence type="ECO:0000256" key="6">
    <source>
        <dbReference type="ARBA" id="ARBA00023136"/>
    </source>
</evidence>
<evidence type="ECO:0000256" key="1">
    <source>
        <dbReference type="ARBA" id="ARBA00004651"/>
    </source>
</evidence>
<evidence type="ECO:0000256" key="5">
    <source>
        <dbReference type="ARBA" id="ARBA00022989"/>
    </source>
</evidence>
<keyword evidence="5 7" id="KW-1133">Transmembrane helix</keyword>
<evidence type="ECO:0000313" key="10">
    <source>
        <dbReference type="Proteomes" id="UP001524944"/>
    </source>
</evidence>
<feature type="transmembrane region" description="Helical" evidence="7">
    <location>
        <begin position="165"/>
        <end position="182"/>
    </location>
</feature>
<dbReference type="RefSeq" id="WP_157677374.1">
    <property type="nucleotide sequence ID" value="NZ_CP022121.1"/>
</dbReference>
<dbReference type="PROSITE" id="PS50850">
    <property type="entry name" value="MFS"/>
    <property type="match status" value="1"/>
</dbReference>
<evidence type="ECO:0000259" key="8">
    <source>
        <dbReference type="PROSITE" id="PS50850"/>
    </source>
</evidence>
<dbReference type="EMBL" id="JANPWE010000001">
    <property type="protein sequence ID" value="MCR6544349.1"/>
    <property type="molecule type" value="Genomic_DNA"/>
</dbReference>
<evidence type="ECO:0000256" key="4">
    <source>
        <dbReference type="ARBA" id="ARBA00022692"/>
    </source>
</evidence>
<accession>A0ABT1Y0F3</accession>
<evidence type="ECO:0000256" key="2">
    <source>
        <dbReference type="ARBA" id="ARBA00022448"/>
    </source>
</evidence>
<protein>
    <submittedName>
        <fullName evidence="9">MFS transporter</fullName>
    </submittedName>
</protein>
<evidence type="ECO:0000313" key="9">
    <source>
        <dbReference type="EMBL" id="MCR6544349.1"/>
    </source>
</evidence>
<dbReference type="PANTHER" id="PTHR43124:SF3">
    <property type="entry name" value="CHLORAMPHENICOL EFFLUX PUMP RV0191"/>
    <property type="match status" value="1"/>
</dbReference>
<dbReference type="Pfam" id="PF07690">
    <property type="entry name" value="MFS_1"/>
    <property type="match status" value="1"/>
</dbReference>
<reference evidence="9 10" key="1">
    <citation type="submission" date="2022-08" db="EMBL/GenBank/DDBJ databases">
        <title>Proteogenomics of the novel Dehalobacterium formicoaceticum strain EZ94 highlights a key role of methyltransferases during anaerobic dichloromethane degradation.</title>
        <authorList>
            <person name="Wasmund K."/>
        </authorList>
    </citation>
    <scope>NUCLEOTIDE SEQUENCE [LARGE SCALE GENOMIC DNA]</scope>
    <source>
        <strain evidence="9 10">EZ94</strain>
    </source>
</reference>
<feature type="domain" description="Major facilitator superfamily (MFS) profile" evidence="8">
    <location>
        <begin position="7"/>
        <end position="399"/>
    </location>
</feature>
<keyword evidence="6 7" id="KW-0472">Membrane</keyword>
<feature type="transmembrane region" description="Helical" evidence="7">
    <location>
        <begin position="337"/>
        <end position="355"/>
    </location>
</feature>
<comment type="subcellular location">
    <subcellularLocation>
        <location evidence="1">Cell membrane</location>
        <topology evidence="1">Multi-pass membrane protein</topology>
    </subcellularLocation>
</comment>
<feature type="transmembrane region" description="Helical" evidence="7">
    <location>
        <begin position="44"/>
        <end position="63"/>
    </location>
</feature>
<dbReference type="SUPFAM" id="SSF103473">
    <property type="entry name" value="MFS general substrate transporter"/>
    <property type="match status" value="1"/>
</dbReference>
<feature type="transmembrane region" description="Helical" evidence="7">
    <location>
        <begin position="305"/>
        <end position="325"/>
    </location>
</feature>
<gene>
    <name evidence="9" type="ORF">NVS47_02280</name>
</gene>
<feature type="transmembrane region" description="Helical" evidence="7">
    <location>
        <begin position="283"/>
        <end position="299"/>
    </location>
</feature>
<sequence length="410" mass="43619">MKGKISILIAIVLICVAPMADTYILIPDMSGIVNALPPTNSTLISFILTISSLFVIPSSLIAGKLVEQNKLSKKGALLIGFTLFTIGGAAGGLFANINYILFTRAIVGIGNGFATAMVASIVADYFSGQARANVMGLYNALGSLLAIGLTVLAGYLAVISWRLPFAVYLLCALIVVYHAIVLKKNPPKSEELLAEEEEQAMQEANATALGQKPRLGKAVWVLVVITILSQVVGNTLYLFLSIFIEGEGIGNAAATGMVNGLLTASIVVVSLVFGFLYSKFNKYTSTLFFLAFGVGYLMLARSHSLSMVILSTVVWGIGFGLSVPYLYQEATMAPPKVLITFTGALINSTIFFSYVLSTFVQPLIAGIFNNDSLRFMFDVLGIVMIICAIGVGIYFKISGSEPVPNKGAVI</sequence>
<dbReference type="InterPro" id="IPR036259">
    <property type="entry name" value="MFS_trans_sf"/>
</dbReference>
<feature type="transmembrane region" description="Helical" evidence="7">
    <location>
        <begin position="219"/>
        <end position="244"/>
    </location>
</feature>
<dbReference type="Proteomes" id="UP001524944">
    <property type="component" value="Unassembled WGS sequence"/>
</dbReference>
<dbReference type="PANTHER" id="PTHR43124">
    <property type="entry name" value="PURINE EFFLUX PUMP PBUE"/>
    <property type="match status" value="1"/>
</dbReference>
<keyword evidence="4 7" id="KW-0812">Transmembrane</keyword>
<proteinExistence type="predicted"/>
<dbReference type="InterPro" id="IPR050189">
    <property type="entry name" value="MFS_Efflux_Transporters"/>
</dbReference>
<keyword evidence="2" id="KW-0813">Transport</keyword>
<comment type="caution">
    <text evidence="9">The sequence shown here is derived from an EMBL/GenBank/DDBJ whole genome shotgun (WGS) entry which is preliminary data.</text>
</comment>
<name>A0ABT1Y0F3_9FIRM</name>
<dbReference type="Gene3D" id="1.20.1250.20">
    <property type="entry name" value="MFS general substrate transporter like domains"/>
    <property type="match status" value="1"/>
</dbReference>
<evidence type="ECO:0000256" key="7">
    <source>
        <dbReference type="SAM" id="Phobius"/>
    </source>
</evidence>
<keyword evidence="3" id="KW-1003">Cell membrane</keyword>
<dbReference type="InterPro" id="IPR011701">
    <property type="entry name" value="MFS"/>
</dbReference>
<feature type="transmembrane region" description="Helical" evidence="7">
    <location>
        <begin position="138"/>
        <end position="159"/>
    </location>
</feature>
<dbReference type="InterPro" id="IPR020846">
    <property type="entry name" value="MFS_dom"/>
</dbReference>